<evidence type="ECO:0000259" key="6">
    <source>
        <dbReference type="PROSITE" id="PS50994"/>
    </source>
</evidence>
<dbReference type="Pfam" id="PF14244">
    <property type="entry name" value="Retrotran_gag_3"/>
    <property type="match status" value="1"/>
</dbReference>
<keyword evidence="2" id="KW-0479">Metal-binding</keyword>
<dbReference type="InterPro" id="IPR001584">
    <property type="entry name" value="Integrase_cat-core"/>
</dbReference>
<dbReference type="GO" id="GO:0046872">
    <property type="term" value="F:metal ion binding"/>
    <property type="evidence" value="ECO:0007669"/>
    <property type="project" value="UniProtKB-KW"/>
</dbReference>
<evidence type="ECO:0000256" key="4">
    <source>
        <dbReference type="ARBA" id="ARBA00022801"/>
    </source>
</evidence>
<dbReference type="Pfam" id="PF22936">
    <property type="entry name" value="Pol_BBD"/>
    <property type="match status" value="1"/>
</dbReference>
<accession>A0A2N9J8A0</accession>
<proteinExistence type="predicted"/>
<keyword evidence="1" id="KW-0645">Protease</keyword>
<evidence type="ECO:0000256" key="3">
    <source>
        <dbReference type="ARBA" id="ARBA00022750"/>
    </source>
</evidence>
<dbReference type="InterPro" id="IPR054722">
    <property type="entry name" value="PolX-like_BBD"/>
</dbReference>
<dbReference type="InterPro" id="IPR036397">
    <property type="entry name" value="RNaseH_sf"/>
</dbReference>
<dbReference type="InterPro" id="IPR013103">
    <property type="entry name" value="RVT_2"/>
</dbReference>
<dbReference type="InterPro" id="IPR057670">
    <property type="entry name" value="SH3_retrovirus"/>
</dbReference>
<dbReference type="InterPro" id="IPR039537">
    <property type="entry name" value="Retrotran_Ty1/copia-like"/>
</dbReference>
<dbReference type="AlphaFoldDB" id="A0A2N9J8A0"/>
<protein>
    <recommendedName>
        <fullName evidence="6">Integrase catalytic domain-containing protein</fullName>
    </recommendedName>
</protein>
<dbReference type="GO" id="GO:0006508">
    <property type="term" value="P:proteolysis"/>
    <property type="evidence" value="ECO:0007669"/>
    <property type="project" value="UniProtKB-KW"/>
</dbReference>
<dbReference type="PANTHER" id="PTHR42648:SF31">
    <property type="entry name" value="RNA-DIRECTED DNA POLYMERASE"/>
    <property type="match status" value="1"/>
</dbReference>
<evidence type="ECO:0000313" key="7">
    <source>
        <dbReference type="EMBL" id="SPD33596.1"/>
    </source>
</evidence>
<dbReference type="SUPFAM" id="SSF53098">
    <property type="entry name" value="Ribonuclease H-like"/>
    <property type="match status" value="1"/>
</dbReference>
<dbReference type="SUPFAM" id="SSF56672">
    <property type="entry name" value="DNA/RNA polymerases"/>
    <property type="match status" value="1"/>
</dbReference>
<dbReference type="EMBL" id="OIVN01006462">
    <property type="protein sequence ID" value="SPD33596.1"/>
    <property type="molecule type" value="Genomic_DNA"/>
</dbReference>
<feature type="compositionally biased region" description="Polar residues" evidence="5">
    <location>
        <begin position="801"/>
        <end position="830"/>
    </location>
</feature>
<dbReference type="Pfam" id="PF00665">
    <property type="entry name" value="rve"/>
    <property type="match status" value="1"/>
</dbReference>
<dbReference type="GO" id="GO:0015074">
    <property type="term" value="P:DNA integration"/>
    <property type="evidence" value="ECO:0007669"/>
    <property type="project" value="InterPro"/>
</dbReference>
<dbReference type="PANTHER" id="PTHR42648">
    <property type="entry name" value="TRANSPOSASE, PUTATIVE-RELATED"/>
    <property type="match status" value="1"/>
</dbReference>
<evidence type="ECO:0000256" key="5">
    <source>
        <dbReference type="SAM" id="MobiDB-lite"/>
    </source>
</evidence>
<name>A0A2N9J8A0_FAGSY</name>
<sequence>MASEVFNPQPNSSASTTAVIDDPLPSSPYYLHPSDNSSLILVPEPLTGDNFHSWFRSMNMALTIKNKLGFVDGSIREPEVDPRSSLHAHWNRCNTVVITWILNCVSKQIHASVLYKPTAYIIWKELQEKFSQSNGPQIFQLEKDIGSLTQNQNPVSDYYTQLQGLWEELLNYSPNPVCNCSPSCSCGAMTKTLEKYEQRCVMQFLMGLNESFAAVRGQILLMDPMPPINKVFSLIRQEERQRSIGSLHASLSTPFVESTALMCHTVDKCYKLHGFPPGYKTRGKHSAANQTSLSHLAQPTAAVTDEFFHLTAFSSAGFTTDHMVCSISCLSTVTSTIQATVELPNGNMVPVTHIGTVKLSSSLILTDVLCVPSFHFNLISAFTPWRMIGLGKIHNGLYILQLDALNLSTQQVAVWHPSVDRMHFLHQFVPTFHAINKESHFCDVCPLAKQKRLPFPTAGHKSIHNFDLIHCDIWGPYFLSTHDGFKYFLTIVDDCSRSTWIYLMSSKADTRPLLLSFFTMIETQFNTKIKALRSDNGLEFLMSDFFSSKGVIHQTSCVKTPQQNSVVERKHQHLLNVARALKFQSNVPLNFWGDLILHAAYLINRLPSPLLQNKTPFEILMHTAPSYSHLKVFGCLAYASNLSPHKTKFDTRAIPCVFLGYPFGVKGYKLFDLSTKKFLVSRDVIFHESTFPFYSTTSLINPFTSPSTSSDSASYLTHPLLHPTNSTESSIFSPLPTQAHFCPKSPLPHCPESPLHHNLQSPLHHSPESPPQHSPESPLLHGPKSSLVSAPSVEPALNASAYPTDTSQPINTLSESVMDTSSSIPSASLRKSSRPVKTPSYLQDYHCNLAISAETSFPFSVAVTHPIQHNLSYSHLSDSHKAFTLALSTHTEPHFYHEAIHSPQWCEAMSKELTALEANHTWVLTSLPPGKHPIGCKWVYKLKFKSDGSIERYKARLVAKGYNQQEGIDYFETFSPVAKLVTVRSFVAIAAAKGWSLTQLDVNNAFLHGDLDEEVYMSLPLGYKGEQSASSPVYVDDILIASNAPAAVTKLTAFLDAKFKLQRPWSCQILPWVSWLPNLSNFLWNNTFKLSRDDGSLLTDPTVYRRLVGKLLYLTLTRPDISYSVLQGKDYFSLLPIPYSLKPFVTLTGLVVLIPVGSSAEAEYRAMAITTCEVTWLLSLLRDFQIDHSMAALLFCDNQAALHIAANPVLS</sequence>
<gene>
    <name evidence="7" type="ORF">FSB_LOCUS61478</name>
</gene>
<dbReference type="Pfam" id="PF25597">
    <property type="entry name" value="SH3_retrovirus"/>
    <property type="match status" value="1"/>
</dbReference>
<keyword evidence="3" id="KW-0064">Aspartyl protease</keyword>
<evidence type="ECO:0000256" key="1">
    <source>
        <dbReference type="ARBA" id="ARBA00022670"/>
    </source>
</evidence>
<feature type="region of interest" description="Disordered" evidence="5">
    <location>
        <begin position="752"/>
        <end position="835"/>
    </location>
</feature>
<evidence type="ECO:0000256" key="2">
    <source>
        <dbReference type="ARBA" id="ARBA00022723"/>
    </source>
</evidence>
<dbReference type="InterPro" id="IPR043502">
    <property type="entry name" value="DNA/RNA_pol_sf"/>
</dbReference>
<dbReference type="CDD" id="cd09272">
    <property type="entry name" value="RNase_HI_RT_Ty1"/>
    <property type="match status" value="1"/>
</dbReference>
<dbReference type="Gene3D" id="3.30.420.10">
    <property type="entry name" value="Ribonuclease H-like superfamily/Ribonuclease H"/>
    <property type="match status" value="1"/>
</dbReference>
<dbReference type="PROSITE" id="PS50994">
    <property type="entry name" value="INTEGRASE"/>
    <property type="match status" value="1"/>
</dbReference>
<organism evidence="7">
    <name type="scientific">Fagus sylvatica</name>
    <name type="common">Beechnut</name>
    <dbReference type="NCBI Taxonomy" id="28930"/>
    <lineage>
        <taxon>Eukaryota</taxon>
        <taxon>Viridiplantae</taxon>
        <taxon>Streptophyta</taxon>
        <taxon>Embryophyta</taxon>
        <taxon>Tracheophyta</taxon>
        <taxon>Spermatophyta</taxon>
        <taxon>Magnoliopsida</taxon>
        <taxon>eudicotyledons</taxon>
        <taxon>Gunneridae</taxon>
        <taxon>Pentapetalae</taxon>
        <taxon>rosids</taxon>
        <taxon>fabids</taxon>
        <taxon>Fagales</taxon>
        <taxon>Fagaceae</taxon>
        <taxon>Fagus</taxon>
    </lineage>
</organism>
<dbReference type="Pfam" id="PF07727">
    <property type="entry name" value="RVT_2"/>
    <property type="match status" value="1"/>
</dbReference>
<feature type="domain" description="Integrase catalytic" evidence="6">
    <location>
        <begin position="452"/>
        <end position="624"/>
    </location>
</feature>
<dbReference type="InterPro" id="IPR012337">
    <property type="entry name" value="RNaseH-like_sf"/>
</dbReference>
<dbReference type="GO" id="GO:0004190">
    <property type="term" value="F:aspartic-type endopeptidase activity"/>
    <property type="evidence" value="ECO:0007669"/>
    <property type="project" value="UniProtKB-KW"/>
</dbReference>
<keyword evidence="4" id="KW-0378">Hydrolase</keyword>
<dbReference type="InterPro" id="IPR029472">
    <property type="entry name" value="Copia-like_N"/>
</dbReference>
<reference evidence="7" key="1">
    <citation type="submission" date="2018-02" db="EMBL/GenBank/DDBJ databases">
        <authorList>
            <person name="Cohen D.B."/>
            <person name="Kent A.D."/>
        </authorList>
    </citation>
    <scope>NUCLEOTIDE SEQUENCE</scope>
</reference>
<dbReference type="GO" id="GO:0003676">
    <property type="term" value="F:nucleic acid binding"/>
    <property type="evidence" value="ECO:0007669"/>
    <property type="project" value="InterPro"/>
</dbReference>